<dbReference type="Proteomes" id="UP000053831">
    <property type="component" value="Unassembled WGS sequence"/>
</dbReference>
<comment type="caution">
    <text evidence="21">The sequence shown here is derived from an EMBL/GenBank/DDBJ whole genome shotgun (WGS) entry which is preliminary data.</text>
</comment>
<feature type="transmembrane region" description="Helical" evidence="17">
    <location>
        <begin position="12"/>
        <end position="32"/>
    </location>
</feature>
<dbReference type="GO" id="GO:0005774">
    <property type="term" value="C:vacuolar membrane"/>
    <property type="evidence" value="ECO:0007669"/>
    <property type="project" value="UniProtKB-SubCell"/>
</dbReference>
<feature type="transmembrane region" description="Helical" evidence="17">
    <location>
        <begin position="547"/>
        <end position="566"/>
    </location>
</feature>
<evidence type="ECO:0000259" key="19">
    <source>
        <dbReference type="Pfam" id="PF22250"/>
    </source>
</evidence>
<keyword evidence="5" id="KW-0926">Vacuole</keyword>
<feature type="transmembrane region" description="Helical" evidence="17">
    <location>
        <begin position="483"/>
        <end position="502"/>
    </location>
</feature>
<dbReference type="CDD" id="cd03875">
    <property type="entry name" value="M28_Fxna_like"/>
    <property type="match status" value="1"/>
</dbReference>
<feature type="transmembrane region" description="Helical" evidence="17">
    <location>
        <begin position="572"/>
        <end position="594"/>
    </location>
</feature>
<evidence type="ECO:0000256" key="9">
    <source>
        <dbReference type="ARBA" id="ARBA00022801"/>
    </source>
</evidence>
<protein>
    <recommendedName>
        <fullName evidence="15">Peptide hydrolase</fullName>
        <ecNumber evidence="15">3.4.-.-</ecNumber>
    </recommendedName>
</protein>
<evidence type="ECO:0000313" key="22">
    <source>
        <dbReference type="Proteomes" id="UP000053831"/>
    </source>
</evidence>
<dbReference type="InterPro" id="IPR045175">
    <property type="entry name" value="M28_fam"/>
</dbReference>
<feature type="transmembrane region" description="Helical" evidence="17">
    <location>
        <begin position="713"/>
        <end position="733"/>
    </location>
</feature>
<evidence type="ECO:0000313" key="21">
    <source>
        <dbReference type="EMBL" id="KOS18126.1"/>
    </source>
</evidence>
<organism evidence="21 22">
    <name type="scientific">Escovopsis weberi</name>
    <dbReference type="NCBI Taxonomy" id="150374"/>
    <lineage>
        <taxon>Eukaryota</taxon>
        <taxon>Fungi</taxon>
        <taxon>Dikarya</taxon>
        <taxon>Ascomycota</taxon>
        <taxon>Pezizomycotina</taxon>
        <taxon>Sordariomycetes</taxon>
        <taxon>Hypocreomycetidae</taxon>
        <taxon>Hypocreales</taxon>
        <taxon>Hypocreaceae</taxon>
        <taxon>Escovopsis</taxon>
    </lineage>
</organism>
<dbReference type="InterPro" id="IPR053975">
    <property type="entry name" value="PFF1_C"/>
</dbReference>
<accession>A0A0M8MRX9</accession>
<evidence type="ECO:0000256" key="7">
    <source>
        <dbReference type="ARBA" id="ARBA00022692"/>
    </source>
</evidence>
<dbReference type="Pfam" id="PF22251">
    <property type="entry name" value="PFF1_TM"/>
    <property type="match status" value="1"/>
</dbReference>
<dbReference type="GO" id="GO:0046872">
    <property type="term" value="F:metal ion binding"/>
    <property type="evidence" value="ECO:0007669"/>
    <property type="project" value="UniProtKB-KW"/>
</dbReference>
<dbReference type="Pfam" id="PF04389">
    <property type="entry name" value="Peptidase_M28"/>
    <property type="match status" value="1"/>
</dbReference>
<evidence type="ECO:0000256" key="6">
    <source>
        <dbReference type="ARBA" id="ARBA00022670"/>
    </source>
</evidence>
<sequence>MRCRNPFGYRPGPVTFWTTAVYLALAISLIYVHETVPSPPKGHHLSQGLNLSEAWLDLQAITRSFHPFNSRQNEVVRDYLMDRSKQILNRNHIAYTTETAGGVVWGNEPWIQSHDKPRHPAKTAGSRAVGATIFDDQISNVTWTAGSLLRSAGGPSSWQGHYFEGNNFYVYIHGKEDPEGNWWRPEAGKDADAEAYRESGGVLVNCHFDSVSTGYGATDDGMSCVSMLQMMDYFTREGRQPRHGIVFLFNNAEEDGLLGARAFGYSPVLRFIRTFVNLEGAGGGGRALLFRATDLQTAKAYSKSPHPFGSVVAANAFERGAIKSGTDYEVFARDFGQRGLDIAFYAPRSRYHTTDDDTKHTSVNSIWHMLSAALASTERLVAMTSTTFSGDRSDGNQFLTQNGKATEGVWFDWYGSSWSAFSLRGLFAWSVTLLVTTPLALAAVTYLLVRQDRCYFLAKDVSLDAELDGEPVPMGGWRGFFRFPLAFGFAVLLTFASVLLVQKFNPLIVYSSSYAVWAMALSIFYFCFWLIMRGASFVRPSALHRGYALLWLFGLSWLFQVFAAYAEDQMHIGALYFAAFFHTSVFLALFISLLEQFALPEKQEFARMHRDDPPQEVARLGSPSNAAISPTTERENEPEAGDTAEEATETTPLRAGDAGYGSGLGDQPTFASTYRRSALLSDPSAILRGSNPPFEHEQAWSGRLPTWTWIVQFLLLAPVYLILAGSLSLLFMSSMNMTGADGGSLGLPSLGIGIMSILLLLPLTPFIHRVTHHIPLFLAAIFVGTLIYNLVAFPFSVTHRYKLYFQEIVDVDAGTDVVSIAGIEEFVRPVISSIPSAAGQSISCDDGTLRSGLSTCRYTVPSALRPRVPKVSNPADLIDVKMSRAADGKTASIKISAIDTRMCRLELSRPVYGFSVKDGTPLDQRFGSYPVDGLNRITLWRRSWDAPWEVNLQLKQDTTAQPLSGEETSLSDPEHKEAEELKMTVKCAYSDANDANLIPALHELKQYMPGWSVVTKADVGLVEVRKTYLLP</sequence>
<feature type="compositionally biased region" description="Polar residues" evidence="16">
    <location>
        <begin position="957"/>
        <end position="971"/>
    </location>
</feature>
<dbReference type="InterPro" id="IPR053976">
    <property type="entry name" value="PFF1_TM"/>
</dbReference>
<dbReference type="InterPro" id="IPR007484">
    <property type="entry name" value="Peptidase_M28"/>
</dbReference>
<comment type="similarity">
    <text evidence="4 15">Belongs to the peptidase M28 family.</text>
</comment>
<evidence type="ECO:0000256" key="8">
    <source>
        <dbReference type="ARBA" id="ARBA00022723"/>
    </source>
</evidence>
<dbReference type="STRING" id="150374.A0A0M8MRX9"/>
<evidence type="ECO:0000259" key="20">
    <source>
        <dbReference type="Pfam" id="PF22251"/>
    </source>
</evidence>
<feature type="transmembrane region" description="Helical" evidence="17">
    <location>
        <begin position="426"/>
        <end position="449"/>
    </location>
</feature>
<gene>
    <name evidence="21" type="ORF">ESCO_002822</name>
</gene>
<feature type="compositionally biased region" description="Acidic residues" evidence="16">
    <location>
        <begin position="638"/>
        <end position="648"/>
    </location>
</feature>
<evidence type="ECO:0000256" key="15">
    <source>
        <dbReference type="RuleBase" id="RU361240"/>
    </source>
</evidence>
<feature type="transmembrane region" description="Helical" evidence="17">
    <location>
        <begin position="776"/>
        <end position="797"/>
    </location>
</feature>
<dbReference type="Pfam" id="PF22250">
    <property type="entry name" value="PFF1_C"/>
    <property type="match status" value="1"/>
</dbReference>
<keyword evidence="12 21" id="KW-0482">Metalloprotease</keyword>
<keyword evidence="10 15" id="KW-0862">Zinc</keyword>
<feature type="domain" description="Peptidase M28" evidence="18">
    <location>
        <begin position="200"/>
        <end position="375"/>
    </location>
</feature>
<evidence type="ECO:0000256" key="17">
    <source>
        <dbReference type="SAM" id="Phobius"/>
    </source>
</evidence>
<keyword evidence="8 15" id="KW-0479">Metal-binding</keyword>
<keyword evidence="9 15" id="KW-0378">Hydrolase</keyword>
<dbReference type="EC" id="3.4.-.-" evidence="15"/>
<evidence type="ECO:0000259" key="18">
    <source>
        <dbReference type="Pfam" id="PF04389"/>
    </source>
</evidence>
<keyword evidence="7 17" id="KW-0812">Transmembrane</keyword>
<feature type="transmembrane region" description="Helical" evidence="17">
    <location>
        <begin position="745"/>
        <end position="764"/>
    </location>
</feature>
<dbReference type="GO" id="GO:0006508">
    <property type="term" value="P:proteolysis"/>
    <property type="evidence" value="ECO:0007669"/>
    <property type="project" value="UniProtKB-KW"/>
</dbReference>
<evidence type="ECO:0000256" key="16">
    <source>
        <dbReference type="SAM" id="MobiDB-lite"/>
    </source>
</evidence>
<evidence type="ECO:0000256" key="14">
    <source>
        <dbReference type="ARBA" id="ARBA00023180"/>
    </source>
</evidence>
<evidence type="ECO:0000256" key="2">
    <source>
        <dbReference type="ARBA" id="ARBA00003273"/>
    </source>
</evidence>
<dbReference type="Gene3D" id="3.40.630.10">
    <property type="entry name" value="Zn peptidases"/>
    <property type="match status" value="1"/>
</dbReference>
<reference evidence="21 22" key="1">
    <citation type="submission" date="2015-07" db="EMBL/GenBank/DDBJ databases">
        <title>The genome of the fungus Escovopsis weberi, a specialized disease agent of ant agriculture.</title>
        <authorList>
            <person name="de Man T.J."/>
            <person name="Stajich J.E."/>
            <person name="Kubicek C.P."/>
            <person name="Chenthamara K."/>
            <person name="Atanasova L."/>
            <person name="Druzhinina I.S."/>
            <person name="Birnbaum S."/>
            <person name="Barribeau S.M."/>
            <person name="Teiling C."/>
            <person name="Suen G."/>
            <person name="Currie C."/>
            <person name="Gerardo N.M."/>
        </authorList>
    </citation>
    <scope>NUCLEOTIDE SEQUENCE [LARGE SCALE GENOMIC DNA]</scope>
</reference>
<keyword evidence="6 15" id="KW-0645">Protease</keyword>
<evidence type="ECO:0000256" key="5">
    <source>
        <dbReference type="ARBA" id="ARBA00022554"/>
    </source>
</evidence>
<dbReference type="OrthoDB" id="76293at2759"/>
<dbReference type="EMBL" id="LGSR01000022">
    <property type="protein sequence ID" value="KOS18126.1"/>
    <property type="molecule type" value="Genomic_DNA"/>
</dbReference>
<comment type="function">
    <text evidence="2">May be involved in vacuolar sorting and osmoregulation.</text>
</comment>
<evidence type="ECO:0000256" key="13">
    <source>
        <dbReference type="ARBA" id="ARBA00023136"/>
    </source>
</evidence>
<proteinExistence type="inferred from homology"/>
<feature type="domain" description="Vacuolar membrane protease C-terminal" evidence="19">
    <location>
        <begin position="802"/>
        <end position="1024"/>
    </location>
</feature>
<name>A0A0M8MRX9_ESCWE</name>
<evidence type="ECO:0000256" key="1">
    <source>
        <dbReference type="ARBA" id="ARBA00001947"/>
    </source>
</evidence>
<evidence type="ECO:0000256" key="12">
    <source>
        <dbReference type="ARBA" id="ARBA00023049"/>
    </source>
</evidence>
<feature type="region of interest" description="Disordered" evidence="16">
    <location>
        <begin position="957"/>
        <end position="977"/>
    </location>
</feature>
<evidence type="ECO:0000256" key="4">
    <source>
        <dbReference type="ARBA" id="ARBA00010918"/>
    </source>
</evidence>
<evidence type="ECO:0000256" key="3">
    <source>
        <dbReference type="ARBA" id="ARBA00004128"/>
    </source>
</evidence>
<keyword evidence="22" id="KW-1185">Reference proteome</keyword>
<dbReference type="PANTHER" id="PTHR12147">
    <property type="entry name" value="METALLOPEPTIDASE M28 FAMILY MEMBER"/>
    <property type="match status" value="1"/>
</dbReference>
<dbReference type="SUPFAM" id="SSF53187">
    <property type="entry name" value="Zn-dependent exopeptidases"/>
    <property type="match status" value="1"/>
</dbReference>
<feature type="transmembrane region" description="Helical" evidence="17">
    <location>
        <begin position="514"/>
        <end position="535"/>
    </location>
</feature>
<dbReference type="InterPro" id="IPR048024">
    <property type="entry name" value="Fxna-like_M28_dom"/>
</dbReference>
<comment type="subcellular location">
    <subcellularLocation>
        <location evidence="3">Vacuole membrane</location>
        <topology evidence="3">Multi-pass membrane protein</topology>
    </subcellularLocation>
</comment>
<keyword evidence="14" id="KW-0325">Glycoprotein</keyword>
<evidence type="ECO:0000256" key="11">
    <source>
        <dbReference type="ARBA" id="ARBA00022989"/>
    </source>
</evidence>
<keyword evidence="11 17" id="KW-1133">Transmembrane helix</keyword>
<feature type="domain" description="Vacuolar membrane protease transmembrane" evidence="20">
    <location>
        <begin position="481"/>
        <end position="774"/>
    </location>
</feature>
<evidence type="ECO:0000256" key="10">
    <source>
        <dbReference type="ARBA" id="ARBA00022833"/>
    </source>
</evidence>
<dbReference type="GO" id="GO:0008235">
    <property type="term" value="F:metalloexopeptidase activity"/>
    <property type="evidence" value="ECO:0007669"/>
    <property type="project" value="InterPro"/>
</dbReference>
<keyword evidence="13 17" id="KW-0472">Membrane</keyword>
<dbReference type="AlphaFoldDB" id="A0A0M8MRX9"/>
<comment type="cofactor">
    <cofactor evidence="1">
        <name>Zn(2+)</name>
        <dbReference type="ChEBI" id="CHEBI:29105"/>
    </cofactor>
</comment>
<dbReference type="PANTHER" id="PTHR12147:SF58">
    <property type="entry name" value="VACUOLAR MEMBRANE PROTEASE"/>
    <property type="match status" value="1"/>
</dbReference>
<feature type="compositionally biased region" description="Polar residues" evidence="16">
    <location>
        <begin position="622"/>
        <end position="631"/>
    </location>
</feature>
<feature type="region of interest" description="Disordered" evidence="16">
    <location>
        <begin position="612"/>
        <end position="663"/>
    </location>
</feature>